<evidence type="ECO:0000313" key="2">
    <source>
        <dbReference type="Proteomes" id="UP001345219"/>
    </source>
</evidence>
<name>A0AAN7JXH7_9MYRT</name>
<gene>
    <name evidence="1" type="ORF">SAY87_009273</name>
</gene>
<dbReference type="SUPFAM" id="SSF49599">
    <property type="entry name" value="TRAF domain-like"/>
    <property type="match status" value="1"/>
</dbReference>
<organism evidence="1 2">
    <name type="scientific">Trapa incisa</name>
    <dbReference type="NCBI Taxonomy" id="236973"/>
    <lineage>
        <taxon>Eukaryota</taxon>
        <taxon>Viridiplantae</taxon>
        <taxon>Streptophyta</taxon>
        <taxon>Embryophyta</taxon>
        <taxon>Tracheophyta</taxon>
        <taxon>Spermatophyta</taxon>
        <taxon>Magnoliopsida</taxon>
        <taxon>eudicotyledons</taxon>
        <taxon>Gunneridae</taxon>
        <taxon>Pentapetalae</taxon>
        <taxon>rosids</taxon>
        <taxon>malvids</taxon>
        <taxon>Myrtales</taxon>
        <taxon>Lythraceae</taxon>
        <taxon>Trapa</taxon>
    </lineage>
</organism>
<dbReference type="EMBL" id="JAXIOK010000014">
    <property type="protein sequence ID" value="KAK4755516.1"/>
    <property type="molecule type" value="Genomic_DNA"/>
</dbReference>
<accession>A0AAN7JXH7</accession>
<comment type="caution">
    <text evidence="1">The sequence shown here is derived from an EMBL/GenBank/DDBJ whole genome shotgun (WGS) entry which is preliminary data.</text>
</comment>
<sequence>MLLLLYCDEKQMSLVQMAHWPHPVSLSDLLVNSLTMAAGRALASYHKRYAQEKSCLHIPCHCPLSYCFYIGSFKQVASHFNLDHLDYGTTFKFIATKSIWIRIDPLGNKMTVSFIGPPSKGDCLYHIVAKYDRNYLKLQTLTKSIQKVSHDLQVSPNLLKPKGSSTFQHQWSWRF</sequence>
<proteinExistence type="predicted"/>
<evidence type="ECO:0000313" key="1">
    <source>
        <dbReference type="EMBL" id="KAK4755516.1"/>
    </source>
</evidence>
<dbReference type="Proteomes" id="UP001345219">
    <property type="component" value="Chromosome 8"/>
</dbReference>
<keyword evidence="2" id="KW-1185">Reference proteome</keyword>
<protein>
    <submittedName>
        <fullName evidence="1">Uncharacterized protein</fullName>
    </submittedName>
</protein>
<dbReference type="AlphaFoldDB" id="A0AAN7JXH7"/>
<reference evidence="1 2" key="1">
    <citation type="journal article" date="2023" name="Hortic Res">
        <title>Pangenome of water caltrop reveals structural variations and asymmetric subgenome divergence after allopolyploidization.</title>
        <authorList>
            <person name="Zhang X."/>
            <person name="Chen Y."/>
            <person name="Wang L."/>
            <person name="Yuan Y."/>
            <person name="Fang M."/>
            <person name="Shi L."/>
            <person name="Lu R."/>
            <person name="Comes H.P."/>
            <person name="Ma Y."/>
            <person name="Chen Y."/>
            <person name="Huang G."/>
            <person name="Zhou Y."/>
            <person name="Zheng Z."/>
            <person name="Qiu Y."/>
        </authorList>
    </citation>
    <scope>NUCLEOTIDE SEQUENCE [LARGE SCALE GENOMIC DNA]</scope>
    <source>
        <tissue evidence="1">Roots</tissue>
    </source>
</reference>